<comment type="subcellular location">
    <subcellularLocation>
        <location evidence="1">Cytoplasm</location>
    </subcellularLocation>
</comment>
<keyword evidence="5" id="KW-0698">rRNA processing</keyword>
<comment type="caution">
    <text evidence="13">The sequence shown here is derived from an EMBL/GenBank/DDBJ whole genome shotgun (WGS) entry which is preliminary data.</text>
</comment>
<comment type="similarity">
    <text evidence="2">Belongs to the RNA methyltransferase RsmE family.</text>
</comment>
<evidence type="ECO:0000256" key="10">
    <source>
        <dbReference type="ARBA" id="ARBA00047944"/>
    </source>
</evidence>
<evidence type="ECO:0000259" key="12">
    <source>
        <dbReference type="Pfam" id="PF20260"/>
    </source>
</evidence>
<keyword evidence="4" id="KW-0963">Cytoplasm</keyword>
<feature type="domain" description="Ribosomal RNA small subunit methyltransferase E methyltransferase" evidence="11">
    <location>
        <begin position="168"/>
        <end position="290"/>
    </location>
</feature>
<dbReference type="Gene3D" id="3.40.1280.10">
    <property type="match status" value="1"/>
</dbReference>
<dbReference type="PANTHER" id="PTHR30027">
    <property type="entry name" value="RIBOSOMAL RNA SMALL SUBUNIT METHYLTRANSFERASE E"/>
    <property type="match status" value="1"/>
</dbReference>
<dbReference type="InterPro" id="IPR046887">
    <property type="entry name" value="RsmE_PUA-like"/>
</dbReference>
<name>A0ABP1FPE3_9CHLO</name>
<keyword evidence="8" id="KW-0949">S-adenosyl-L-methionine</keyword>
<evidence type="ECO:0000313" key="14">
    <source>
        <dbReference type="Proteomes" id="UP001497392"/>
    </source>
</evidence>
<sequence>MDIGATAFSEQPQIAKRAPRFYVPEKNLQHSQPGATFELGKEETHHALKVLRLREGAPLEVCDGDGTIAAAFLRGIGHNHRAYVETSQPATTVPWQGPKWEIVAACYSLKGGRADFLMEKAAELGAFAVRPILTVRSPYLGRRQIVIEVADIDADSEEELEDIETPDVQRRNRWRRVAQAATKQCLRAHSLAIRAPLHVSELAVRVGKAPLALVGVEGAPGIHQVLQREGAALAKMTQPGSSAGVLLVGPEGDFTKEELQGLIEAGAKPVGLGQNRLRVETAALAMITAVTLGAGPDAMTSKAL</sequence>
<reference evidence="13 14" key="1">
    <citation type="submission" date="2024-06" db="EMBL/GenBank/DDBJ databases">
        <authorList>
            <person name="Kraege A."/>
            <person name="Thomma B."/>
        </authorList>
    </citation>
    <scope>NUCLEOTIDE SEQUENCE [LARGE SCALE GENOMIC DNA]</scope>
</reference>
<evidence type="ECO:0000256" key="3">
    <source>
        <dbReference type="ARBA" id="ARBA00012328"/>
    </source>
</evidence>
<dbReference type="InterPro" id="IPR029028">
    <property type="entry name" value="Alpha/beta_knot_MTases"/>
</dbReference>
<dbReference type="InterPro" id="IPR046886">
    <property type="entry name" value="RsmE_MTase_dom"/>
</dbReference>
<proteinExistence type="inferred from homology"/>
<evidence type="ECO:0000256" key="1">
    <source>
        <dbReference type="ARBA" id="ARBA00004496"/>
    </source>
</evidence>
<dbReference type="Proteomes" id="UP001497392">
    <property type="component" value="Unassembled WGS sequence"/>
</dbReference>
<dbReference type="SUPFAM" id="SSF88697">
    <property type="entry name" value="PUA domain-like"/>
    <property type="match status" value="1"/>
</dbReference>
<evidence type="ECO:0000256" key="8">
    <source>
        <dbReference type="ARBA" id="ARBA00022691"/>
    </source>
</evidence>
<evidence type="ECO:0000313" key="13">
    <source>
        <dbReference type="EMBL" id="CAL5219922.1"/>
    </source>
</evidence>
<keyword evidence="7" id="KW-0808">Transferase</keyword>
<evidence type="ECO:0000256" key="5">
    <source>
        <dbReference type="ARBA" id="ARBA00022552"/>
    </source>
</evidence>
<dbReference type="EMBL" id="CAXHTA020000002">
    <property type="protein sequence ID" value="CAL5219922.1"/>
    <property type="molecule type" value="Genomic_DNA"/>
</dbReference>
<evidence type="ECO:0000256" key="2">
    <source>
        <dbReference type="ARBA" id="ARBA00005528"/>
    </source>
</evidence>
<dbReference type="EC" id="2.1.1.193" evidence="3"/>
<gene>
    <name evidence="13" type="primary">g1853</name>
    <name evidence="13" type="ORF">VP750_LOCUS1581</name>
</gene>
<feature type="domain" description="Ribosomal RNA small subunit methyltransferase E PUA-like" evidence="12">
    <location>
        <begin position="40"/>
        <end position="79"/>
    </location>
</feature>
<evidence type="ECO:0000256" key="7">
    <source>
        <dbReference type="ARBA" id="ARBA00022679"/>
    </source>
</evidence>
<organism evidence="13 14">
    <name type="scientific">Coccomyxa viridis</name>
    <dbReference type="NCBI Taxonomy" id="1274662"/>
    <lineage>
        <taxon>Eukaryota</taxon>
        <taxon>Viridiplantae</taxon>
        <taxon>Chlorophyta</taxon>
        <taxon>core chlorophytes</taxon>
        <taxon>Trebouxiophyceae</taxon>
        <taxon>Trebouxiophyceae incertae sedis</taxon>
        <taxon>Coccomyxaceae</taxon>
        <taxon>Coccomyxa</taxon>
    </lineage>
</organism>
<dbReference type="Pfam" id="PF20260">
    <property type="entry name" value="PUA_4"/>
    <property type="match status" value="1"/>
</dbReference>
<dbReference type="NCBIfam" id="TIGR00046">
    <property type="entry name" value="RsmE family RNA methyltransferase"/>
    <property type="match status" value="1"/>
</dbReference>
<evidence type="ECO:0000256" key="9">
    <source>
        <dbReference type="ARBA" id="ARBA00025699"/>
    </source>
</evidence>
<dbReference type="Pfam" id="PF04452">
    <property type="entry name" value="Methyltrans_RNA"/>
    <property type="match status" value="1"/>
</dbReference>
<dbReference type="InterPro" id="IPR006700">
    <property type="entry name" value="RsmE"/>
</dbReference>
<keyword evidence="14" id="KW-1185">Reference proteome</keyword>
<evidence type="ECO:0000256" key="6">
    <source>
        <dbReference type="ARBA" id="ARBA00022603"/>
    </source>
</evidence>
<dbReference type="InterPro" id="IPR029026">
    <property type="entry name" value="tRNA_m1G_MTases_N"/>
</dbReference>
<comment type="catalytic activity">
    <reaction evidence="10">
        <text>uridine(1498) in 16S rRNA + S-adenosyl-L-methionine = N(3)-methyluridine(1498) in 16S rRNA + S-adenosyl-L-homocysteine + H(+)</text>
        <dbReference type="Rhea" id="RHEA:42920"/>
        <dbReference type="Rhea" id="RHEA-COMP:10283"/>
        <dbReference type="Rhea" id="RHEA-COMP:10284"/>
        <dbReference type="ChEBI" id="CHEBI:15378"/>
        <dbReference type="ChEBI" id="CHEBI:57856"/>
        <dbReference type="ChEBI" id="CHEBI:59789"/>
        <dbReference type="ChEBI" id="CHEBI:65315"/>
        <dbReference type="ChEBI" id="CHEBI:74502"/>
        <dbReference type="EC" id="2.1.1.193"/>
    </reaction>
</comment>
<keyword evidence="6" id="KW-0489">Methyltransferase</keyword>
<dbReference type="SUPFAM" id="SSF75217">
    <property type="entry name" value="alpha/beta knot"/>
    <property type="match status" value="1"/>
</dbReference>
<comment type="function">
    <text evidence="9">Specifically methylates the N3 position of the uracil ring of uridine 1498 (m3U1498) in 16S rRNA. Acts on the fully assembled 30S ribosomal subunit.</text>
</comment>
<evidence type="ECO:0000259" key="11">
    <source>
        <dbReference type="Pfam" id="PF04452"/>
    </source>
</evidence>
<dbReference type="PANTHER" id="PTHR30027:SF3">
    <property type="entry name" value="16S RRNA (URACIL(1498)-N(3))-METHYLTRANSFERASE"/>
    <property type="match status" value="1"/>
</dbReference>
<dbReference type="CDD" id="cd18084">
    <property type="entry name" value="RsmE-like"/>
    <property type="match status" value="1"/>
</dbReference>
<dbReference type="InterPro" id="IPR015947">
    <property type="entry name" value="PUA-like_sf"/>
</dbReference>
<protein>
    <recommendedName>
        <fullName evidence="3">16S rRNA (uracil(1498)-N(3))-methyltransferase</fullName>
        <ecNumber evidence="3">2.1.1.193</ecNumber>
    </recommendedName>
</protein>
<accession>A0ABP1FPE3</accession>
<evidence type="ECO:0000256" key="4">
    <source>
        <dbReference type="ARBA" id="ARBA00022490"/>
    </source>
</evidence>